<name>A0A367YKJ6_9ASCO</name>
<dbReference type="GO" id="GO:0045040">
    <property type="term" value="P:protein insertion into mitochondrial outer membrane"/>
    <property type="evidence" value="ECO:0007669"/>
    <property type="project" value="UniProtKB-UniRule"/>
</dbReference>
<evidence type="ECO:0000256" key="9">
    <source>
        <dbReference type="HAMAP-Rule" id="MF_03104"/>
    </source>
</evidence>
<feature type="domain" description="SMP-LTD" evidence="11">
    <location>
        <begin position="1"/>
        <end position="346"/>
    </location>
</feature>
<comment type="function">
    <text evidence="9">Component of the ERMES/MDM complex, which serves as a molecular tether to connect the endoplasmic reticulum (ER) and mitochondria. Components of this complex are involved in the control of mitochondrial shape and protein biogenesis, and function in nonvesicular lipid trafficking between the ER and mitochondria. MDM12 is required for the interaction of the ER-resident membrane protein MMM1 and the outer mitochondrial membrane-resident beta-barrel protein MDM10. The MDM12-MMM1 subcomplex functions in the major beta-barrel assembly pathway that is responsible for biogenesis of all mitochondrial outer membrane beta-barrel proteins, and acts in a late step after the SAM complex. The MDM10-MDM12-MMM1 subcomplex further acts in the TOM40-specific pathway after the action of the MDM12-MMM1 complex. Essential for establishing and maintaining the structure of mitochondria and maintenance of mtDNA nucleoids.</text>
</comment>
<keyword evidence="7 9" id="KW-0496">Mitochondrion</keyword>
<evidence type="ECO:0000256" key="1">
    <source>
        <dbReference type="ARBA" id="ARBA00004370"/>
    </source>
</evidence>
<comment type="subunit">
    <text evidence="9">Component of the ER-mitochondria encounter structure (ERMES) or MDM complex, composed of MMM1, MDM10, MDM12 and MDM34. A MMM1 homodimer associates with one molecule of MDM12 on each side in a pairwise head-to-tail manner, and the SMP-LTD domains of MMM1 and MDM12 generate a continuous hydrophobic tunnel for phospholipid trafficking.</text>
</comment>
<comment type="subcellular location">
    <subcellularLocation>
        <location evidence="1">Membrane</location>
    </subcellularLocation>
    <subcellularLocation>
        <location evidence="9">Mitochondrion outer membrane</location>
        <topology evidence="9">Peripheral membrane protein</topology>
        <orientation evidence="9">Cytoplasmic side</orientation>
    </subcellularLocation>
    <subcellularLocation>
        <location evidence="9">Endoplasmic reticulum membrane</location>
        <topology evidence="9">Peripheral membrane protein</topology>
        <orientation evidence="9">Cytoplasmic side</orientation>
    </subcellularLocation>
    <text evidence="9">The ERMES/MDM complex localizes to a few discrete foci (around 10 per single cell), that represent mitochondria-endoplasmic reticulum junctions. These foci are often found next to mtDNA nucleoids.</text>
</comment>
<evidence type="ECO:0000256" key="7">
    <source>
        <dbReference type="ARBA" id="ARBA00023128"/>
    </source>
</evidence>
<dbReference type="GO" id="GO:0005789">
    <property type="term" value="C:endoplasmic reticulum membrane"/>
    <property type="evidence" value="ECO:0007669"/>
    <property type="project" value="UniProtKB-SubCell"/>
</dbReference>
<evidence type="ECO:0000313" key="12">
    <source>
        <dbReference type="EMBL" id="RCK65522.1"/>
    </source>
</evidence>
<dbReference type="OrthoDB" id="3356905at2759"/>
<dbReference type="AlphaFoldDB" id="A0A367YKJ6"/>
<keyword evidence="8 9" id="KW-0472">Membrane</keyword>
<dbReference type="GO" id="GO:0032865">
    <property type="term" value="C:ERMES complex"/>
    <property type="evidence" value="ECO:0007669"/>
    <property type="project" value="UniProtKB-UniRule"/>
</dbReference>
<sequence length="375" mass="42733">MSFDINWENLTVDNTINAAIQDFLDEQFKKLSLPSYISNLSVTDFQLGEIPPEITIRHIGDPFDEFYEDTASNPEAEQPKPEPPAEDEDESDEDESDSNGEEAEDEGPALSTISEGIHLLNFNRTGSPVPDAAPLSPRPMNRSRDSFQSILHPFGVNIGPTGSETPTNLLNQNYFSSRRLPKISSKQRQPLYDENDIQLIVEFNYKGNLHMNILVNLLVNYPSPNFISLPIKLHITDIEIHSIATVAYLKKSVFLSFLCDVNDETIPEFNNNSQSTGENFIEYYANNNNRERIDIIKRIKIESEIGEIESNILRNVGKVEKFLVEQLRNILREEIAWPSWICLDMNEEEEEEEQEEVHLESSSFTHVDNSVSSHT</sequence>
<dbReference type="Proteomes" id="UP000253472">
    <property type="component" value="Unassembled WGS sequence"/>
</dbReference>
<gene>
    <name evidence="9 12" type="primary">MDM12</name>
    <name evidence="12" type="ORF">Cantr_01435</name>
</gene>
<dbReference type="EMBL" id="QLNQ01000020">
    <property type="protein sequence ID" value="RCK65522.1"/>
    <property type="molecule type" value="Genomic_DNA"/>
</dbReference>
<dbReference type="PANTHER" id="PTHR28204">
    <property type="entry name" value="MITOCHONDRIAL DISTRIBUTION AND MORPHOLOGY PROTEIN 12"/>
    <property type="match status" value="1"/>
</dbReference>
<feature type="compositionally biased region" description="Acidic residues" evidence="10">
    <location>
        <begin position="84"/>
        <end position="107"/>
    </location>
</feature>
<feature type="region of interest" description="Disordered" evidence="10">
    <location>
        <begin position="349"/>
        <end position="375"/>
    </location>
</feature>
<keyword evidence="13" id="KW-1185">Reference proteome</keyword>
<evidence type="ECO:0000313" key="13">
    <source>
        <dbReference type="Proteomes" id="UP000253472"/>
    </source>
</evidence>
<keyword evidence="6" id="KW-0446">Lipid-binding</keyword>
<dbReference type="HAMAP" id="MF_03104">
    <property type="entry name" value="Mdm12"/>
    <property type="match status" value="1"/>
</dbReference>
<feature type="region of interest" description="Disordered" evidence="10">
    <location>
        <begin position="121"/>
        <end position="140"/>
    </location>
</feature>
<evidence type="ECO:0000256" key="10">
    <source>
        <dbReference type="SAM" id="MobiDB-lite"/>
    </source>
</evidence>
<dbReference type="Pfam" id="PF26544">
    <property type="entry name" value="Mdm12"/>
    <property type="match status" value="2"/>
</dbReference>
<organism evidence="12 13">
    <name type="scientific">Candida viswanathii</name>
    <dbReference type="NCBI Taxonomy" id="5486"/>
    <lineage>
        <taxon>Eukaryota</taxon>
        <taxon>Fungi</taxon>
        <taxon>Dikarya</taxon>
        <taxon>Ascomycota</taxon>
        <taxon>Saccharomycotina</taxon>
        <taxon>Pichiomycetes</taxon>
        <taxon>Debaryomycetaceae</taxon>
        <taxon>Candida/Lodderomyces clade</taxon>
        <taxon>Candida</taxon>
    </lineage>
</organism>
<evidence type="ECO:0000256" key="8">
    <source>
        <dbReference type="ARBA" id="ARBA00023136"/>
    </source>
</evidence>
<dbReference type="GO" id="GO:1990456">
    <property type="term" value="P:mitochondrion-endoplasmic reticulum membrane tethering"/>
    <property type="evidence" value="ECO:0007669"/>
    <property type="project" value="TreeGrafter"/>
</dbReference>
<evidence type="ECO:0000256" key="2">
    <source>
        <dbReference type="ARBA" id="ARBA00022448"/>
    </source>
</evidence>
<dbReference type="STRING" id="5486.A0A367YKJ6"/>
<keyword evidence="2" id="KW-0813">Transport</keyword>
<reference evidence="12 13" key="1">
    <citation type="submission" date="2018-06" db="EMBL/GenBank/DDBJ databases">
        <title>Whole genome sequencing of Candida tropicalis (genome annotated by CSBL at Korea University).</title>
        <authorList>
            <person name="Ahn J."/>
        </authorList>
    </citation>
    <scope>NUCLEOTIDE SEQUENCE [LARGE SCALE GENOMIC DNA]</scope>
    <source>
        <strain evidence="12 13">ATCC 20962</strain>
    </source>
</reference>
<comment type="similarity">
    <text evidence="9">Belongs to the MDM12 family.</text>
</comment>
<dbReference type="PROSITE" id="PS51847">
    <property type="entry name" value="SMP"/>
    <property type="match status" value="1"/>
</dbReference>
<feature type="region of interest" description="Disordered" evidence="10">
    <location>
        <begin position="64"/>
        <end position="109"/>
    </location>
</feature>
<comment type="caution">
    <text evidence="12">The sequence shown here is derived from an EMBL/GenBank/DDBJ whole genome shotgun (WGS) entry which is preliminary data.</text>
</comment>
<protein>
    <recommendedName>
        <fullName evidence="9">Mitochondrial distribution and morphology protein 12</fullName>
    </recommendedName>
    <alternativeName>
        <fullName evidence="9">Mitochondrial inheritance component MDM12</fullName>
    </alternativeName>
</protein>
<keyword evidence="3 9" id="KW-1000">Mitochondrion outer membrane</keyword>
<evidence type="ECO:0000259" key="11">
    <source>
        <dbReference type="PROSITE" id="PS51847"/>
    </source>
</evidence>
<accession>A0A367YKJ6</accession>
<evidence type="ECO:0000256" key="3">
    <source>
        <dbReference type="ARBA" id="ARBA00022787"/>
    </source>
</evidence>
<dbReference type="CDD" id="cd21672">
    <property type="entry name" value="SMP_Mdm12"/>
    <property type="match status" value="1"/>
</dbReference>
<keyword evidence="4 9" id="KW-0256">Endoplasmic reticulum</keyword>
<evidence type="ECO:0000256" key="6">
    <source>
        <dbReference type="ARBA" id="ARBA00023121"/>
    </source>
</evidence>
<evidence type="ECO:0000256" key="4">
    <source>
        <dbReference type="ARBA" id="ARBA00022824"/>
    </source>
</evidence>
<dbReference type="PANTHER" id="PTHR28204:SF1">
    <property type="entry name" value="MITOCHONDRIAL DISTRIBUTION AND MORPHOLOGY PROTEIN 12"/>
    <property type="match status" value="1"/>
</dbReference>
<keyword evidence="5" id="KW-0445">Lipid transport</keyword>
<proteinExistence type="inferred from homology"/>
<dbReference type="InterPro" id="IPR027532">
    <property type="entry name" value="Mdm12"/>
</dbReference>
<dbReference type="GO" id="GO:0008289">
    <property type="term" value="F:lipid binding"/>
    <property type="evidence" value="ECO:0007669"/>
    <property type="project" value="UniProtKB-KW"/>
</dbReference>
<feature type="compositionally biased region" description="Polar residues" evidence="10">
    <location>
        <begin position="360"/>
        <end position="375"/>
    </location>
</feature>
<evidence type="ECO:0000256" key="5">
    <source>
        <dbReference type="ARBA" id="ARBA00023055"/>
    </source>
</evidence>
<dbReference type="GO" id="GO:0015914">
    <property type="term" value="P:phospholipid transport"/>
    <property type="evidence" value="ECO:0007669"/>
    <property type="project" value="TreeGrafter"/>
</dbReference>
<dbReference type="InterPro" id="IPR031468">
    <property type="entry name" value="SMP_LBD"/>
</dbReference>